<evidence type="ECO:0000313" key="1">
    <source>
        <dbReference type="EMBL" id="CDF81023.1"/>
    </source>
</evidence>
<proteinExistence type="predicted"/>
<protein>
    <submittedName>
        <fullName evidence="1">Uncharacterized protein</fullName>
    </submittedName>
</protein>
<sequence length="193" mass="21273">MALNAQKRVDKSIDAQGLSTLQIDGNNCFKIRVTASQTNRILIQTNIAGEHNEDMVVVAKRSNDSLMISTRFQPLFEADNDKLSVHKLISVELEIQLPKHMNLNIKSDIASVEAQGDFNTAFIELNQGNCTLASFSGSATVNTVQGDIYVEANYVKVSADSRHGVVKLQKLNFGENHLNLKSIHGDISVFKTE</sequence>
<evidence type="ECO:0000313" key="2">
    <source>
        <dbReference type="Proteomes" id="UP000016160"/>
    </source>
</evidence>
<dbReference type="RefSeq" id="WP_148304638.1">
    <property type="nucleotide sequence ID" value="NZ_HG315671.1"/>
</dbReference>
<gene>
    <name evidence="1" type="ORF">BN863_33110</name>
</gene>
<dbReference type="OrthoDB" id="1144071at2"/>
<organism evidence="1 2">
    <name type="scientific">Formosa agariphila (strain DSM 15362 / KCTC 12365 / LMG 23005 / KMM 3901 / M-2Alg 35-1)</name>
    <dbReference type="NCBI Taxonomy" id="1347342"/>
    <lineage>
        <taxon>Bacteria</taxon>
        <taxon>Pseudomonadati</taxon>
        <taxon>Bacteroidota</taxon>
        <taxon>Flavobacteriia</taxon>
        <taxon>Flavobacteriales</taxon>
        <taxon>Flavobacteriaceae</taxon>
        <taxon>Formosa</taxon>
    </lineage>
</organism>
<dbReference type="PATRIC" id="fig|1347342.6.peg.3339"/>
<dbReference type="AlphaFoldDB" id="T2KR76"/>
<reference evidence="1 2" key="1">
    <citation type="journal article" date="2013" name="Appl. Environ. Microbiol.">
        <title>The genome of the alga-associated marine flavobacterium Formosa agariphila KMM 3901T reveals a broad potential for degradation of algal polysaccharides.</title>
        <authorList>
            <person name="Mann A.J."/>
            <person name="Hahnke R.L."/>
            <person name="Huang S."/>
            <person name="Werner J."/>
            <person name="Xing P."/>
            <person name="Barbeyron T."/>
            <person name="Huettel B."/>
            <person name="Stueber K."/>
            <person name="Reinhardt R."/>
            <person name="Harder J."/>
            <person name="Gloeckner F.O."/>
            <person name="Amann R.I."/>
            <person name="Teeling H."/>
        </authorList>
    </citation>
    <scope>NUCLEOTIDE SEQUENCE [LARGE SCALE GENOMIC DNA]</scope>
    <source>
        <strain evidence="2">DSM 15362 / KCTC 12365 / LMG 23005 / KMM 3901</strain>
    </source>
</reference>
<dbReference type="eggNOG" id="ENOG50332W8">
    <property type="taxonomic scope" value="Bacteria"/>
</dbReference>
<dbReference type="HOGENOM" id="CLU_110643_0_0_10"/>
<dbReference type="EMBL" id="HG315671">
    <property type="protein sequence ID" value="CDF81023.1"/>
    <property type="molecule type" value="Genomic_DNA"/>
</dbReference>
<keyword evidence="2" id="KW-1185">Reference proteome</keyword>
<dbReference type="Proteomes" id="UP000016160">
    <property type="component" value="Chromosome"/>
</dbReference>
<dbReference type="STRING" id="1347342.BN863_33110"/>
<accession>T2KR76</accession>
<name>T2KR76_FORAG</name>